<gene>
    <name evidence="1" type="ORF">DFJ69_5149</name>
</gene>
<dbReference type="InterPro" id="IPR009351">
    <property type="entry name" value="AlkZ-like"/>
</dbReference>
<keyword evidence="1" id="KW-0238">DNA-binding</keyword>
<evidence type="ECO:0000313" key="1">
    <source>
        <dbReference type="EMBL" id="REE99636.1"/>
    </source>
</evidence>
<dbReference type="AlphaFoldDB" id="A0A3D9SUL8"/>
<protein>
    <submittedName>
        <fullName evidence="1">Winged helix DNA-binding protein</fullName>
    </submittedName>
</protein>
<dbReference type="GO" id="GO:0003677">
    <property type="term" value="F:DNA binding"/>
    <property type="evidence" value="ECO:0007669"/>
    <property type="project" value="UniProtKB-KW"/>
</dbReference>
<reference evidence="1 2" key="1">
    <citation type="submission" date="2018-08" db="EMBL/GenBank/DDBJ databases">
        <title>Sequencing the genomes of 1000 actinobacteria strains.</title>
        <authorList>
            <person name="Klenk H.-P."/>
        </authorList>
    </citation>
    <scope>NUCLEOTIDE SEQUENCE [LARGE SCALE GENOMIC DNA]</scope>
    <source>
        <strain evidence="1 2">DSM 43927</strain>
    </source>
</reference>
<evidence type="ECO:0000313" key="2">
    <source>
        <dbReference type="Proteomes" id="UP000256661"/>
    </source>
</evidence>
<dbReference type="PANTHER" id="PTHR38479">
    <property type="entry name" value="LMO0824 PROTEIN"/>
    <property type="match status" value="1"/>
</dbReference>
<name>A0A3D9SUL8_9ACTN</name>
<accession>A0A3D9SUL8</accession>
<dbReference type="EMBL" id="QTTT01000001">
    <property type="protein sequence ID" value="REE99636.1"/>
    <property type="molecule type" value="Genomic_DNA"/>
</dbReference>
<dbReference type="PANTHER" id="PTHR38479:SF2">
    <property type="entry name" value="WINGED HELIX DNA-BINDING DOMAIN-CONTAINING PROTEIN"/>
    <property type="match status" value="1"/>
</dbReference>
<dbReference type="Pfam" id="PF06224">
    <property type="entry name" value="AlkZ-like"/>
    <property type="match status" value="1"/>
</dbReference>
<comment type="caution">
    <text evidence="1">The sequence shown here is derived from an EMBL/GenBank/DDBJ whole genome shotgun (WGS) entry which is preliminary data.</text>
</comment>
<proteinExistence type="predicted"/>
<keyword evidence="2" id="KW-1185">Reference proteome</keyword>
<sequence length="393" mass="42275">MSPVVSVARARTHVLVKQGLAGEGLGSVLEAVAATGGVYGTAPTCYLSCAARVPGFRVADLDRELYEERSVVRTRAMRGMAYIEPLDLLPALFACTGEARDKTLVRIAKYAEMTEAETLALADRIEAALHGREPMTVQEIRAVLGGDLPGNRNALQMTVALLGRYGRIVRTRARGTWRSDLYPYARWADWVGAPVEDVDPAAARVEVARRYLRAYGPATTDDLKWWTGWTKRDTVPTIQALGDEITAVSLDGGDAWVLSDEADTLAALDPAAGHGTRLLPVWDAYFMGYANNGGRSRQVREEDYPRVYDKSGNATSVVIVDGVAAGVWELDADGGRIMVAPFDGGLPWDAVEAGAAALGEAIGTALRLERAHVPGPLSDGPRNTFLSPISLRP</sequence>
<dbReference type="Proteomes" id="UP000256661">
    <property type="component" value="Unassembled WGS sequence"/>
</dbReference>
<organism evidence="1 2">
    <name type="scientific">Thermomonospora umbrina</name>
    <dbReference type="NCBI Taxonomy" id="111806"/>
    <lineage>
        <taxon>Bacteria</taxon>
        <taxon>Bacillati</taxon>
        <taxon>Actinomycetota</taxon>
        <taxon>Actinomycetes</taxon>
        <taxon>Streptosporangiales</taxon>
        <taxon>Thermomonosporaceae</taxon>
        <taxon>Thermomonospora</taxon>
    </lineage>
</organism>